<proteinExistence type="predicted"/>
<accession>A0A3S4ZTS3</accession>
<sequence>MDKRMFPEGFHLFASAILRPDWADVNSHHCVCASVRRGNDQAEDVRRGDMLRGSGHLGTVSQSQLTGGYRIHVDDINRDFMERRPDPICWRWAQCKADAETSSKIGWSGIR</sequence>
<gene>
    <name evidence="1" type="ORF">PXEA_LOCUS13027</name>
</gene>
<name>A0A3S4ZTS3_9PLAT</name>
<evidence type="ECO:0000313" key="1">
    <source>
        <dbReference type="EMBL" id="VEL19587.1"/>
    </source>
</evidence>
<dbReference type="EMBL" id="CAAALY010042266">
    <property type="protein sequence ID" value="VEL19587.1"/>
    <property type="molecule type" value="Genomic_DNA"/>
</dbReference>
<dbReference type="AlphaFoldDB" id="A0A3S4ZTS3"/>
<evidence type="ECO:0000313" key="2">
    <source>
        <dbReference type="Proteomes" id="UP000784294"/>
    </source>
</evidence>
<comment type="caution">
    <text evidence="1">The sequence shown here is derived from an EMBL/GenBank/DDBJ whole genome shotgun (WGS) entry which is preliminary data.</text>
</comment>
<organism evidence="1 2">
    <name type="scientific">Protopolystoma xenopodis</name>
    <dbReference type="NCBI Taxonomy" id="117903"/>
    <lineage>
        <taxon>Eukaryota</taxon>
        <taxon>Metazoa</taxon>
        <taxon>Spiralia</taxon>
        <taxon>Lophotrochozoa</taxon>
        <taxon>Platyhelminthes</taxon>
        <taxon>Monogenea</taxon>
        <taxon>Polyopisthocotylea</taxon>
        <taxon>Polystomatidea</taxon>
        <taxon>Polystomatidae</taxon>
        <taxon>Protopolystoma</taxon>
    </lineage>
</organism>
<keyword evidence="2" id="KW-1185">Reference proteome</keyword>
<dbReference type="Proteomes" id="UP000784294">
    <property type="component" value="Unassembled WGS sequence"/>
</dbReference>
<protein>
    <submittedName>
        <fullName evidence="1">Uncharacterized protein</fullName>
    </submittedName>
</protein>
<reference evidence="1" key="1">
    <citation type="submission" date="2018-11" db="EMBL/GenBank/DDBJ databases">
        <authorList>
            <consortium name="Pathogen Informatics"/>
        </authorList>
    </citation>
    <scope>NUCLEOTIDE SEQUENCE</scope>
</reference>